<organism evidence="1 2">
    <name type="scientific">Aspergillus welwitschiae</name>
    <dbReference type="NCBI Taxonomy" id="1341132"/>
    <lineage>
        <taxon>Eukaryota</taxon>
        <taxon>Fungi</taxon>
        <taxon>Dikarya</taxon>
        <taxon>Ascomycota</taxon>
        <taxon>Pezizomycotina</taxon>
        <taxon>Eurotiomycetes</taxon>
        <taxon>Eurotiomycetidae</taxon>
        <taxon>Eurotiales</taxon>
        <taxon>Aspergillaceae</taxon>
        <taxon>Aspergillus</taxon>
        <taxon>Aspergillus subgen. Circumdati</taxon>
    </lineage>
</organism>
<evidence type="ECO:0000313" key="2">
    <source>
        <dbReference type="Proteomes" id="UP000253729"/>
    </source>
</evidence>
<keyword evidence="2" id="KW-1185">Reference proteome</keyword>
<dbReference type="AlphaFoldDB" id="A0A3F3PKU0"/>
<protein>
    <submittedName>
        <fullName evidence="1">Uncharacterized protein</fullName>
    </submittedName>
</protein>
<accession>A0A3F3PKU0</accession>
<dbReference type="Proteomes" id="UP000253729">
    <property type="component" value="Unassembled WGS sequence"/>
</dbReference>
<proteinExistence type="predicted"/>
<dbReference type="EMBL" id="KZ852088">
    <property type="protein sequence ID" value="RDH27551.1"/>
    <property type="molecule type" value="Genomic_DNA"/>
</dbReference>
<name>A0A3F3PKU0_9EURO</name>
<dbReference type="RefSeq" id="XP_026620573.1">
    <property type="nucleotide sequence ID" value="XM_026768182.1"/>
</dbReference>
<gene>
    <name evidence="1" type="ORF">BDQ94DRAFT_153742</name>
</gene>
<sequence>MPRLTVNVSLLHVTGRDLSRLADRVLSANDMYEKSETVRQADTARRITNCGVQWQSPIFRFNQHRESIFTPISS</sequence>
<evidence type="ECO:0000313" key="1">
    <source>
        <dbReference type="EMBL" id="RDH27551.1"/>
    </source>
</evidence>
<dbReference type="GeneID" id="38136538"/>
<reference evidence="1 2" key="1">
    <citation type="submission" date="2018-07" db="EMBL/GenBank/DDBJ databases">
        <title>The genomes of Aspergillus section Nigri reveals drivers in fungal speciation.</title>
        <authorList>
            <consortium name="DOE Joint Genome Institute"/>
            <person name="Vesth T.C."/>
            <person name="Nybo J."/>
            <person name="Theobald S."/>
            <person name="Brandl J."/>
            <person name="Frisvad J.C."/>
            <person name="Nielsen K.F."/>
            <person name="Lyhne E.K."/>
            <person name="Kogle M.E."/>
            <person name="Kuo A."/>
            <person name="Riley R."/>
            <person name="Clum A."/>
            <person name="Nolan M."/>
            <person name="Lipzen A."/>
            <person name="Salamov A."/>
            <person name="Henrissat B."/>
            <person name="Wiebenga A."/>
            <person name="De vries R.P."/>
            <person name="Grigoriev I.V."/>
            <person name="Mortensen U.H."/>
            <person name="Andersen M.R."/>
            <person name="Baker S.E."/>
        </authorList>
    </citation>
    <scope>NUCLEOTIDE SEQUENCE [LARGE SCALE GENOMIC DNA]</scope>
    <source>
        <strain evidence="1 2">CBS 139.54b</strain>
    </source>
</reference>